<protein>
    <submittedName>
        <fullName evidence="2">Uncharacterized protein</fullName>
    </submittedName>
</protein>
<feature type="compositionally biased region" description="Basic and acidic residues" evidence="1">
    <location>
        <begin position="268"/>
        <end position="279"/>
    </location>
</feature>
<organism evidence="2 3">
    <name type="scientific">Brachybacterium ginsengisoli</name>
    <dbReference type="NCBI Taxonomy" id="1331682"/>
    <lineage>
        <taxon>Bacteria</taxon>
        <taxon>Bacillati</taxon>
        <taxon>Actinomycetota</taxon>
        <taxon>Actinomycetes</taxon>
        <taxon>Micrococcales</taxon>
        <taxon>Dermabacteraceae</taxon>
        <taxon>Brachybacterium</taxon>
    </lineage>
</organism>
<feature type="compositionally biased region" description="Basic and acidic residues" evidence="1">
    <location>
        <begin position="42"/>
        <end position="57"/>
    </location>
</feature>
<accession>A0A291GXI7</accession>
<evidence type="ECO:0000313" key="3">
    <source>
        <dbReference type="Proteomes" id="UP000217889"/>
    </source>
</evidence>
<feature type="region of interest" description="Disordered" evidence="1">
    <location>
        <begin position="1"/>
        <end position="59"/>
    </location>
</feature>
<sequence>MGFTAAMDEVDDAKFSGQPLPSSARARRVRRSAPGPATAQEPTREGDREEVRYDSADGPRAVRLRGLTDEARAEVQAEAQLLASLEVAGITAAPAVLELEEEGYQRESVPLLKVGSGRRAAGVDAPPTGERHALARAREALDALVDALHERGWVLGARSGQGLGIRPDGSVLVLDLQGLRRGDDVTARQDDRAWVDSVLRDQDRTLRRRVHRTESGVEDPSWTLGDLPAAGSAERAEQAPDPGPGVRPRPRRAPATSPLRSVASASRRSADGGATDRTRARGRTSSGRRGAARRVALPIREVLHQPRLRRIALLSGAFVLLCGSVAGLGAWWGQDRSEPGPVVGSPTAGSTMEPAPLPAPQIEDPQMLVAELAGARHAYVTGLSDEPSSAPGSIALEEDRRLRDAYEGTTVSGSGPVVHSAEVIEQAEDGETAVVHAETSMEEVQVMRSGGEATTVPGTEAAAVELVLRWDGRRWLILSAEPPDVGGRGDTTEEDVTG</sequence>
<dbReference type="Proteomes" id="UP000217889">
    <property type="component" value="Chromosome"/>
</dbReference>
<dbReference type="KEGG" id="bgg:CFK41_08520"/>
<gene>
    <name evidence="2" type="ORF">CFK41_08520</name>
</gene>
<feature type="region of interest" description="Disordered" evidence="1">
    <location>
        <begin position="209"/>
        <end position="292"/>
    </location>
</feature>
<evidence type="ECO:0000313" key="2">
    <source>
        <dbReference type="EMBL" id="ATG54804.1"/>
    </source>
</evidence>
<dbReference type="AlphaFoldDB" id="A0A291GXI7"/>
<keyword evidence="3" id="KW-1185">Reference proteome</keyword>
<proteinExistence type="predicted"/>
<name>A0A291GXI7_9MICO</name>
<dbReference type="EMBL" id="CP023564">
    <property type="protein sequence ID" value="ATG54804.1"/>
    <property type="molecule type" value="Genomic_DNA"/>
</dbReference>
<reference evidence="2 3" key="1">
    <citation type="journal article" date="2014" name="Int. J. Syst. Evol. Microbiol.">
        <title>Brachybacterium ginsengisoli sp. nov., isolated from soil of a ginseng field.</title>
        <authorList>
            <person name="Hoang V.A."/>
            <person name="Kim Y.J."/>
            <person name="Nguyen N.L."/>
            <person name="Yang D.C."/>
        </authorList>
    </citation>
    <scope>NUCLEOTIDE SEQUENCE [LARGE SCALE GENOMIC DNA]</scope>
    <source>
        <strain evidence="2 3">DCY80</strain>
    </source>
</reference>
<evidence type="ECO:0000256" key="1">
    <source>
        <dbReference type="SAM" id="MobiDB-lite"/>
    </source>
</evidence>